<evidence type="ECO:0000313" key="3">
    <source>
        <dbReference type="Proteomes" id="UP001234178"/>
    </source>
</evidence>
<evidence type="ECO:0000256" key="1">
    <source>
        <dbReference type="SAM" id="MobiDB-lite"/>
    </source>
</evidence>
<sequence length="165" mass="18910">MSIRPKLTRDYFRDLNTRRPPEKPAILNSYKANGKSSVLPSNKSSTRNTNVENTISEQHKPYNNPYIAEAVLEILPIDKMTNVAINYEDLGASGEPKARKRINLDSPSNTSKNQVSATKKQRLEKYHELKPRMEEELKASQVLLDEDSQDIRQPNVDYSEEIRLP</sequence>
<evidence type="ECO:0000313" key="2">
    <source>
        <dbReference type="EMBL" id="KAK4004194.1"/>
    </source>
</evidence>
<organism evidence="2 3">
    <name type="scientific">Daphnia magna</name>
    <dbReference type="NCBI Taxonomy" id="35525"/>
    <lineage>
        <taxon>Eukaryota</taxon>
        <taxon>Metazoa</taxon>
        <taxon>Ecdysozoa</taxon>
        <taxon>Arthropoda</taxon>
        <taxon>Crustacea</taxon>
        <taxon>Branchiopoda</taxon>
        <taxon>Diplostraca</taxon>
        <taxon>Cladocera</taxon>
        <taxon>Anomopoda</taxon>
        <taxon>Daphniidae</taxon>
        <taxon>Daphnia</taxon>
    </lineage>
</organism>
<feature type="compositionally biased region" description="Polar residues" evidence="1">
    <location>
        <begin position="30"/>
        <end position="55"/>
    </location>
</feature>
<name>A0ABQ9YU83_9CRUS</name>
<feature type="region of interest" description="Disordered" evidence="1">
    <location>
        <begin position="137"/>
        <end position="165"/>
    </location>
</feature>
<dbReference type="EMBL" id="JAOYFB010000001">
    <property type="protein sequence ID" value="KAK4004194.1"/>
    <property type="molecule type" value="Genomic_DNA"/>
</dbReference>
<keyword evidence="3" id="KW-1185">Reference proteome</keyword>
<feature type="region of interest" description="Disordered" evidence="1">
    <location>
        <begin position="90"/>
        <end position="121"/>
    </location>
</feature>
<feature type="region of interest" description="Disordered" evidence="1">
    <location>
        <begin position="1"/>
        <end position="55"/>
    </location>
</feature>
<dbReference type="Proteomes" id="UP001234178">
    <property type="component" value="Unassembled WGS sequence"/>
</dbReference>
<protein>
    <submittedName>
        <fullName evidence="2">Uncharacterized protein</fullName>
    </submittedName>
</protein>
<comment type="caution">
    <text evidence="2">The sequence shown here is derived from an EMBL/GenBank/DDBJ whole genome shotgun (WGS) entry which is preliminary data.</text>
</comment>
<reference evidence="2 3" key="1">
    <citation type="journal article" date="2023" name="Nucleic Acids Res.">
        <title>The hologenome of Daphnia magna reveals possible DNA methylation and microbiome-mediated evolution of the host genome.</title>
        <authorList>
            <person name="Chaturvedi A."/>
            <person name="Li X."/>
            <person name="Dhandapani V."/>
            <person name="Marshall H."/>
            <person name="Kissane S."/>
            <person name="Cuenca-Cambronero M."/>
            <person name="Asole G."/>
            <person name="Calvet F."/>
            <person name="Ruiz-Romero M."/>
            <person name="Marangio P."/>
            <person name="Guigo R."/>
            <person name="Rago D."/>
            <person name="Mirbahai L."/>
            <person name="Eastwood N."/>
            <person name="Colbourne J.K."/>
            <person name="Zhou J."/>
            <person name="Mallon E."/>
            <person name="Orsini L."/>
        </authorList>
    </citation>
    <scope>NUCLEOTIDE SEQUENCE [LARGE SCALE GENOMIC DNA]</scope>
    <source>
        <strain evidence="2">LRV0_1</strain>
    </source>
</reference>
<accession>A0ABQ9YU83</accession>
<feature type="compositionally biased region" description="Polar residues" evidence="1">
    <location>
        <begin position="105"/>
        <end position="118"/>
    </location>
</feature>
<gene>
    <name evidence="2" type="ORF">OUZ56_005936</name>
</gene>
<feature type="compositionally biased region" description="Basic and acidic residues" evidence="1">
    <location>
        <begin position="7"/>
        <end position="22"/>
    </location>
</feature>
<proteinExistence type="predicted"/>